<protein>
    <submittedName>
        <fullName evidence="1">Uncharacterized protein</fullName>
    </submittedName>
</protein>
<organism evidence="1 2">
    <name type="scientific">Polynucleobacter brandtiae</name>
    <dbReference type="NCBI Taxonomy" id="1938816"/>
    <lineage>
        <taxon>Bacteria</taxon>
        <taxon>Pseudomonadati</taxon>
        <taxon>Pseudomonadota</taxon>
        <taxon>Betaproteobacteria</taxon>
        <taxon>Burkholderiales</taxon>
        <taxon>Burkholderiaceae</taxon>
        <taxon>Polynucleobacter</taxon>
    </lineage>
</organism>
<proteinExistence type="predicted"/>
<sequence>MAMLRNTFILFTSFMLSNYSFGQVVSKEFQNNCAREQLSEHQVFKGKSLVVSDFAEYCACQAEYIVNNATKQQVQELVSNPKATPQWLKAIKLKALNTCIASDSKMRT</sequence>
<evidence type="ECO:0000313" key="1">
    <source>
        <dbReference type="EMBL" id="PJI76054.1"/>
    </source>
</evidence>
<dbReference type="Proteomes" id="UP000229366">
    <property type="component" value="Unassembled WGS sequence"/>
</dbReference>
<gene>
    <name evidence="1" type="ORF">B0G85_2043</name>
</gene>
<dbReference type="AlphaFoldDB" id="A0A2M8VH89"/>
<keyword evidence="2" id="KW-1185">Reference proteome</keyword>
<name>A0A2M8VH89_9BURK</name>
<dbReference type="EMBL" id="PGTX01000009">
    <property type="protein sequence ID" value="PJI76054.1"/>
    <property type="molecule type" value="Genomic_DNA"/>
</dbReference>
<reference evidence="1 2" key="1">
    <citation type="submission" date="2017-11" db="EMBL/GenBank/DDBJ databases">
        <title>Genomic Encyclopedia of Type Strains, Phase III (KMG-III): the genomes of soil and plant-associated and newly described type strains.</title>
        <authorList>
            <person name="Whitman W."/>
        </authorList>
    </citation>
    <scope>NUCLEOTIDE SEQUENCE [LARGE SCALE GENOMIC DNA]</scope>
    <source>
        <strain evidence="1 2">UB-Domo-W1</strain>
    </source>
</reference>
<dbReference type="OrthoDB" id="9133182at2"/>
<evidence type="ECO:0000313" key="2">
    <source>
        <dbReference type="Proteomes" id="UP000229366"/>
    </source>
</evidence>
<comment type="caution">
    <text evidence="1">The sequence shown here is derived from an EMBL/GenBank/DDBJ whole genome shotgun (WGS) entry which is preliminary data.</text>
</comment>
<accession>A0A2M8VH89</accession>
<dbReference type="RefSeq" id="WP_100380338.1">
    <property type="nucleotide sequence ID" value="NZ_CBCSBW010000010.1"/>
</dbReference>